<organism evidence="2 3">
    <name type="scientific">Cystobacter fuscus (strain ATCC 25194 / DSM 2262 / NBRC 100088 / M29)</name>
    <dbReference type="NCBI Taxonomy" id="1242864"/>
    <lineage>
        <taxon>Bacteria</taxon>
        <taxon>Pseudomonadati</taxon>
        <taxon>Myxococcota</taxon>
        <taxon>Myxococcia</taxon>
        <taxon>Myxococcales</taxon>
        <taxon>Cystobacterineae</taxon>
        <taxon>Archangiaceae</taxon>
        <taxon>Cystobacter</taxon>
    </lineage>
</organism>
<name>S9P775_CYSF2</name>
<dbReference type="Proteomes" id="UP000011682">
    <property type="component" value="Unassembled WGS sequence"/>
</dbReference>
<evidence type="ECO:0000256" key="1">
    <source>
        <dbReference type="SAM" id="MobiDB-lite"/>
    </source>
</evidence>
<dbReference type="AlphaFoldDB" id="S9P775"/>
<reference evidence="2" key="1">
    <citation type="submission" date="2013-05" db="EMBL/GenBank/DDBJ databases">
        <title>Genome assembly of Cystobacter fuscus DSM 2262.</title>
        <authorList>
            <person name="Sharma G."/>
            <person name="Khatri I."/>
            <person name="Kaur C."/>
            <person name="Mayilraj S."/>
            <person name="Subramanian S."/>
        </authorList>
    </citation>
    <scope>NUCLEOTIDE SEQUENCE [LARGE SCALE GENOMIC DNA]</scope>
    <source>
        <strain evidence="2">DSM 2262</strain>
    </source>
</reference>
<feature type="region of interest" description="Disordered" evidence="1">
    <location>
        <begin position="14"/>
        <end position="53"/>
    </location>
</feature>
<comment type="caution">
    <text evidence="2">The sequence shown here is derived from an EMBL/GenBank/DDBJ whole genome shotgun (WGS) entry which is preliminary data.</text>
</comment>
<protein>
    <submittedName>
        <fullName evidence="2">Uncharacterized protein</fullName>
    </submittedName>
</protein>
<evidence type="ECO:0000313" key="2">
    <source>
        <dbReference type="EMBL" id="EPX58062.1"/>
    </source>
</evidence>
<keyword evidence="3" id="KW-1185">Reference proteome</keyword>
<evidence type="ECO:0000313" key="3">
    <source>
        <dbReference type="Proteomes" id="UP000011682"/>
    </source>
</evidence>
<proteinExistence type="predicted"/>
<gene>
    <name evidence="2" type="ORF">D187_004351</name>
</gene>
<sequence length="53" mass="6029">MLVRSWISRRGGGLLEGRTAAHRGRRLPPRAARGCYGDRDQTEKTRDVHERVA</sequence>
<accession>S9P775</accession>
<feature type="compositionally biased region" description="Basic and acidic residues" evidence="1">
    <location>
        <begin position="36"/>
        <end position="53"/>
    </location>
</feature>
<dbReference type="EMBL" id="ANAH02000027">
    <property type="protein sequence ID" value="EPX58062.1"/>
    <property type="molecule type" value="Genomic_DNA"/>
</dbReference>